<accession>A0AAN9BXD6</accession>
<dbReference type="PANTHER" id="PTHR37984">
    <property type="entry name" value="PROTEIN CBG26694"/>
    <property type="match status" value="1"/>
</dbReference>
<dbReference type="FunFam" id="3.30.420.10:FF:000063">
    <property type="entry name" value="Retrovirus-related Pol polyprotein from transposon 297-like Protein"/>
    <property type="match status" value="1"/>
</dbReference>
<dbReference type="EMBL" id="JBAMIC010000002">
    <property type="protein sequence ID" value="KAK7111385.1"/>
    <property type="molecule type" value="Genomic_DNA"/>
</dbReference>
<reference evidence="3 4" key="1">
    <citation type="submission" date="2024-02" db="EMBL/GenBank/DDBJ databases">
        <title>Chromosome-scale genome assembly of the rough periwinkle Littorina saxatilis.</title>
        <authorList>
            <person name="De Jode A."/>
            <person name="Faria R."/>
            <person name="Formenti G."/>
            <person name="Sims Y."/>
            <person name="Smith T.P."/>
            <person name="Tracey A."/>
            <person name="Wood J.M.D."/>
            <person name="Zagrodzka Z.B."/>
            <person name="Johannesson K."/>
            <person name="Butlin R.K."/>
            <person name="Leder E.H."/>
        </authorList>
    </citation>
    <scope>NUCLEOTIDE SEQUENCE [LARGE SCALE GENOMIC DNA]</scope>
    <source>
        <strain evidence="3">Snail1</strain>
        <tissue evidence="3">Muscle</tissue>
    </source>
</reference>
<evidence type="ECO:0000313" key="3">
    <source>
        <dbReference type="EMBL" id="KAK7111385.1"/>
    </source>
</evidence>
<gene>
    <name evidence="3" type="ORF">V1264_011026</name>
</gene>
<dbReference type="InterPro" id="IPR036397">
    <property type="entry name" value="RNaseH_sf"/>
</dbReference>
<protein>
    <recommendedName>
        <fullName evidence="2">Integrase catalytic domain-containing protein</fullName>
    </recommendedName>
</protein>
<feature type="region of interest" description="Disordered" evidence="1">
    <location>
        <begin position="211"/>
        <end position="230"/>
    </location>
</feature>
<dbReference type="Pfam" id="PF00665">
    <property type="entry name" value="rve"/>
    <property type="match status" value="1"/>
</dbReference>
<evidence type="ECO:0000313" key="4">
    <source>
        <dbReference type="Proteomes" id="UP001374579"/>
    </source>
</evidence>
<evidence type="ECO:0000259" key="2">
    <source>
        <dbReference type="PROSITE" id="PS50994"/>
    </source>
</evidence>
<feature type="domain" description="Integrase catalytic" evidence="2">
    <location>
        <begin position="41"/>
        <end position="105"/>
    </location>
</feature>
<dbReference type="Gene3D" id="3.30.420.10">
    <property type="entry name" value="Ribonuclease H-like superfamily/Ribonuclease H"/>
    <property type="match status" value="1"/>
</dbReference>
<dbReference type="GO" id="GO:0003676">
    <property type="term" value="F:nucleic acid binding"/>
    <property type="evidence" value="ECO:0007669"/>
    <property type="project" value="InterPro"/>
</dbReference>
<dbReference type="InterPro" id="IPR050951">
    <property type="entry name" value="Retrovirus_Pol_polyprotein"/>
</dbReference>
<organism evidence="3 4">
    <name type="scientific">Littorina saxatilis</name>
    <dbReference type="NCBI Taxonomy" id="31220"/>
    <lineage>
        <taxon>Eukaryota</taxon>
        <taxon>Metazoa</taxon>
        <taxon>Spiralia</taxon>
        <taxon>Lophotrochozoa</taxon>
        <taxon>Mollusca</taxon>
        <taxon>Gastropoda</taxon>
        <taxon>Caenogastropoda</taxon>
        <taxon>Littorinimorpha</taxon>
        <taxon>Littorinoidea</taxon>
        <taxon>Littorinidae</taxon>
        <taxon>Littorina</taxon>
    </lineage>
</organism>
<dbReference type="PANTHER" id="PTHR37984:SF9">
    <property type="entry name" value="INTEGRASE CATALYTIC DOMAIN-CONTAINING PROTEIN"/>
    <property type="match status" value="1"/>
</dbReference>
<keyword evidence="4" id="KW-1185">Reference proteome</keyword>
<dbReference type="SUPFAM" id="SSF53098">
    <property type="entry name" value="Ribonuclease H-like"/>
    <property type="match status" value="1"/>
</dbReference>
<sequence>MSEIEEWCKESNLPSAVISVLVKEGFDLLTALKCDTNIAHIKSIFSRHGVPQSVITDNGPQFKNEEFRKFASTYGFDHTTSSPYYPPANGKAERAVETVKNLLKKADDPYIAIMMYRATPLQIGKSPAELLMGRKIRTIVPYISRNFMRKSQGSLEVAKADAEQKMKMKVNFDRAHRARVAPELVPGQPVLVGPTGQQGVITKTLPFRSYEVQTPSDSKRRNRRHLVPRDLAATRDFQTPGVSSLIPVQAQRPGDISIPQAMPEPVTAGDPVPVDNQVYTRSGRPVKKPDRLDI</sequence>
<dbReference type="AlphaFoldDB" id="A0AAN9BXD6"/>
<dbReference type="PROSITE" id="PS50994">
    <property type="entry name" value="INTEGRASE"/>
    <property type="match status" value="1"/>
</dbReference>
<evidence type="ECO:0000256" key="1">
    <source>
        <dbReference type="SAM" id="MobiDB-lite"/>
    </source>
</evidence>
<comment type="caution">
    <text evidence="3">The sequence shown here is derived from an EMBL/GenBank/DDBJ whole genome shotgun (WGS) entry which is preliminary data.</text>
</comment>
<dbReference type="InterPro" id="IPR001584">
    <property type="entry name" value="Integrase_cat-core"/>
</dbReference>
<name>A0AAN9BXD6_9CAEN</name>
<proteinExistence type="predicted"/>
<dbReference type="GO" id="GO:0015074">
    <property type="term" value="P:DNA integration"/>
    <property type="evidence" value="ECO:0007669"/>
    <property type="project" value="InterPro"/>
</dbReference>
<dbReference type="Proteomes" id="UP001374579">
    <property type="component" value="Unassembled WGS sequence"/>
</dbReference>
<feature type="region of interest" description="Disordered" evidence="1">
    <location>
        <begin position="250"/>
        <end position="294"/>
    </location>
</feature>
<dbReference type="InterPro" id="IPR012337">
    <property type="entry name" value="RNaseH-like_sf"/>
</dbReference>